<dbReference type="PROSITE" id="PS50943">
    <property type="entry name" value="HTH_CROC1"/>
    <property type="match status" value="1"/>
</dbReference>
<evidence type="ECO:0000259" key="2">
    <source>
        <dbReference type="PROSITE" id="PS50943"/>
    </source>
</evidence>
<dbReference type="InterPro" id="IPR010982">
    <property type="entry name" value="Lambda_DNA-bd_dom_sf"/>
</dbReference>
<accession>A0A7Y0EH61</accession>
<comment type="caution">
    <text evidence="3">The sequence shown here is derived from an EMBL/GenBank/DDBJ whole genome shotgun (WGS) entry which is preliminary data.</text>
</comment>
<dbReference type="Gene3D" id="1.10.260.40">
    <property type="entry name" value="lambda repressor-like DNA-binding domains"/>
    <property type="match status" value="1"/>
</dbReference>
<dbReference type="PANTHER" id="PTHR46558:SF11">
    <property type="entry name" value="HTH-TYPE TRANSCRIPTIONAL REGULATOR XRE"/>
    <property type="match status" value="1"/>
</dbReference>
<protein>
    <submittedName>
        <fullName evidence="3">Helix-turn-helix transcriptional regulator</fullName>
    </submittedName>
</protein>
<keyword evidence="1" id="KW-0238">DNA-binding</keyword>
<dbReference type="Proteomes" id="UP000537131">
    <property type="component" value="Unassembled WGS sequence"/>
</dbReference>
<organism evidence="3 4">
    <name type="scientific">Clostridium muellerianum</name>
    <dbReference type="NCBI Taxonomy" id="2716538"/>
    <lineage>
        <taxon>Bacteria</taxon>
        <taxon>Bacillati</taxon>
        <taxon>Bacillota</taxon>
        <taxon>Clostridia</taxon>
        <taxon>Eubacteriales</taxon>
        <taxon>Clostridiaceae</taxon>
        <taxon>Clostridium</taxon>
    </lineage>
</organism>
<dbReference type="SUPFAM" id="SSF47413">
    <property type="entry name" value="lambda repressor-like DNA-binding domains"/>
    <property type="match status" value="1"/>
</dbReference>
<keyword evidence="4" id="KW-1185">Reference proteome</keyword>
<reference evidence="3 4" key="1">
    <citation type="submission" date="2020-04" db="EMBL/GenBank/DDBJ databases">
        <authorList>
            <person name="Doyle D.A."/>
        </authorList>
    </citation>
    <scope>NUCLEOTIDE SEQUENCE [LARGE SCALE GENOMIC DNA]</scope>
    <source>
        <strain evidence="3 4">P21</strain>
    </source>
</reference>
<dbReference type="CDD" id="cd00093">
    <property type="entry name" value="HTH_XRE"/>
    <property type="match status" value="1"/>
</dbReference>
<reference evidence="3 4" key="2">
    <citation type="submission" date="2020-06" db="EMBL/GenBank/DDBJ databases">
        <title>Complete Genome Sequence of Clostridium muelleri sp. nov. P21T, an Acid-Alcohol Producing Acetogen Isolated from Old Hay.</title>
        <authorList>
            <person name="Duncan K.E."/>
            <person name="Tanner R.S."/>
        </authorList>
    </citation>
    <scope>NUCLEOTIDE SEQUENCE [LARGE SCALE GENOMIC DNA]</scope>
    <source>
        <strain evidence="3 4">P21</strain>
    </source>
</reference>
<dbReference type="AlphaFoldDB" id="A0A7Y0EH61"/>
<proteinExistence type="predicted"/>
<dbReference type="RefSeq" id="WP_169297978.1">
    <property type="nucleotide sequence ID" value="NZ_JABBNI010000021.1"/>
</dbReference>
<dbReference type="EMBL" id="JABBNI010000021">
    <property type="protein sequence ID" value="NMM63373.1"/>
    <property type="molecule type" value="Genomic_DNA"/>
</dbReference>
<dbReference type="Pfam" id="PF01381">
    <property type="entry name" value="HTH_3"/>
    <property type="match status" value="1"/>
</dbReference>
<dbReference type="SMART" id="SM00530">
    <property type="entry name" value="HTH_XRE"/>
    <property type="match status" value="1"/>
</dbReference>
<sequence length="235" mass="27184">MEQISIEVGKRIRNFRKAKKMTIKELADQIYKSKATVSKYEKGEIVIDIVTLYNIAKVLRIQVDQLFCYEPSCIESQVTGKKPAFFQGSSQFYSYIYDGRANKLIRCVIDVLSKTEENRYKVMLYMNIDSYENYQECENTYGGYIEHYDALTNIILRNQATPMEQIIISMLASFMDSSIKWGLMFGISSRPVMPIAAKMLISKKALKEDQGLIDQLTISKEDIRIMKMYNMLAIT</sequence>
<dbReference type="GO" id="GO:0003677">
    <property type="term" value="F:DNA binding"/>
    <property type="evidence" value="ECO:0007669"/>
    <property type="project" value="UniProtKB-KW"/>
</dbReference>
<name>A0A7Y0EH61_9CLOT</name>
<evidence type="ECO:0000256" key="1">
    <source>
        <dbReference type="ARBA" id="ARBA00023125"/>
    </source>
</evidence>
<evidence type="ECO:0000313" key="3">
    <source>
        <dbReference type="EMBL" id="NMM63373.1"/>
    </source>
</evidence>
<gene>
    <name evidence="3" type="ORF">HBE96_11925</name>
</gene>
<dbReference type="InterPro" id="IPR001387">
    <property type="entry name" value="Cro/C1-type_HTH"/>
</dbReference>
<dbReference type="PANTHER" id="PTHR46558">
    <property type="entry name" value="TRACRIPTIONAL REGULATORY PROTEIN-RELATED-RELATED"/>
    <property type="match status" value="1"/>
</dbReference>
<feature type="domain" description="HTH cro/C1-type" evidence="2">
    <location>
        <begin position="12"/>
        <end position="66"/>
    </location>
</feature>
<evidence type="ECO:0000313" key="4">
    <source>
        <dbReference type="Proteomes" id="UP000537131"/>
    </source>
</evidence>